<dbReference type="Gene3D" id="3.20.20.80">
    <property type="entry name" value="Glycosidases"/>
    <property type="match status" value="1"/>
</dbReference>
<dbReference type="SUPFAM" id="SSF51445">
    <property type="entry name" value="(Trans)glycosidases"/>
    <property type="match status" value="1"/>
</dbReference>
<dbReference type="AlphaFoldDB" id="A0A1G8A6S8"/>
<dbReference type="GO" id="GO:0016787">
    <property type="term" value="F:hydrolase activity"/>
    <property type="evidence" value="ECO:0007669"/>
    <property type="project" value="UniProtKB-KW"/>
</dbReference>
<proteinExistence type="predicted"/>
<keyword evidence="2" id="KW-1185">Reference proteome</keyword>
<dbReference type="Proteomes" id="UP000198923">
    <property type="component" value="Unassembled WGS sequence"/>
</dbReference>
<accession>A0A1G8A6S8</accession>
<organism evidence="1 2">
    <name type="scientific">Sinosporangium album</name>
    <dbReference type="NCBI Taxonomy" id="504805"/>
    <lineage>
        <taxon>Bacteria</taxon>
        <taxon>Bacillati</taxon>
        <taxon>Actinomycetota</taxon>
        <taxon>Actinomycetes</taxon>
        <taxon>Streptosporangiales</taxon>
        <taxon>Streptosporangiaceae</taxon>
        <taxon>Sinosporangium</taxon>
    </lineage>
</organism>
<dbReference type="RefSeq" id="WP_093170976.1">
    <property type="nucleotide sequence ID" value="NZ_FNCN01000012.1"/>
</dbReference>
<gene>
    <name evidence="1" type="ORF">SAMN05421505_11236</name>
</gene>
<dbReference type="InterPro" id="IPR017853">
    <property type="entry name" value="GH"/>
</dbReference>
<evidence type="ECO:0000313" key="1">
    <source>
        <dbReference type="EMBL" id="SDH16566.1"/>
    </source>
</evidence>
<dbReference type="EMBL" id="FNCN01000012">
    <property type="protein sequence ID" value="SDH16566.1"/>
    <property type="molecule type" value="Genomic_DNA"/>
</dbReference>
<reference evidence="1 2" key="1">
    <citation type="submission" date="2016-10" db="EMBL/GenBank/DDBJ databases">
        <authorList>
            <person name="de Groot N.N."/>
        </authorList>
    </citation>
    <scope>NUCLEOTIDE SEQUENCE [LARGE SCALE GENOMIC DNA]</scope>
    <source>
        <strain evidence="1 2">CPCC 201354</strain>
    </source>
</reference>
<sequence>MFTVENGRLLRNGSPFLALGVNYQPSEAGCRIWADWDPATIHADFGRIAAAGLNTVRLFVIWRDLQPSPEKTDAVMLDRISDAVRTAGEHGLACVVSLFTIWMNGQLLDLAWRNGRDVWRDSELLRAEEELARSVAGALRGCAHVLAYDLGDELWNIDRRRARSLTRAEVADWQTRMARAIREESPGALVLQANDLSGTFGSGPYGIDNSAGLDLVGTHGFPVWAPGSIESTMSYKATNLTPFLTQAAGAFGAPLVDELGSYGVDEEVAAAYLRASTVSALANGATGVLVWCWQDIASCAEPYRERPAERTAGLHRLDGTPKPAMRAYQEILAVAGRLRPERGPAGTALYLPERMRGQGDSYLDAAGSGVAAFYAYLLLKRSHLDFDVVSGQLGDRALVICPSVTRLTLADLENLTASALAGAVVYLSLGDHLHAFPGPDLVGAMITDYTTSSEGKTRLHWGDREWPLDWDRAPGPVTTLRTGTADVLATYTDGSPAVISNRVGRGRFVFTNAPVEAMLDSPGRLAATGWQTFYLCVAEFAGVAVTADCPEPDVEIVPGHGADAGRVLAVNHGDRPVRTEVVMRSGAGAVGRPIALPAKGWAFVTFGEKER</sequence>
<dbReference type="OrthoDB" id="9800974at2"/>
<evidence type="ECO:0000313" key="2">
    <source>
        <dbReference type="Proteomes" id="UP000198923"/>
    </source>
</evidence>
<dbReference type="InterPro" id="IPR029062">
    <property type="entry name" value="Class_I_gatase-like"/>
</dbReference>
<keyword evidence="1" id="KW-0378">Hydrolase</keyword>
<name>A0A1G8A6S8_9ACTN</name>
<dbReference type="STRING" id="504805.SAMN05421505_11236"/>
<dbReference type="Gene3D" id="3.40.50.880">
    <property type="match status" value="1"/>
</dbReference>
<protein>
    <submittedName>
        <fullName evidence="1">Cellulase (Glycosyl hydrolase family 5)</fullName>
    </submittedName>
</protein>